<dbReference type="PROSITE" id="PS50949">
    <property type="entry name" value="HTH_GNTR"/>
    <property type="match status" value="1"/>
</dbReference>
<sequence length="224" mass="24875">MSALPPRTRRAPQPKSATVNRNVADRLRKAIVSGELPAGSRIVQSDIAARLGVSVTPVREALRELEAEGLVDFDAYRGATIHQTCRAELIEVYELRKTLIPSSVAAAVMMLSDEELDEAEFLARSMTMELPAEEWVEANRRFHWLMDTTSELPRTRTILGNLTDLSTLYVGLAIGSESTRRERAQRDHLSMVEIARRRDVDAAVEIAVAHLHDTLTSALKSMDG</sequence>
<proteinExistence type="predicted"/>
<dbReference type="PANTHER" id="PTHR43537">
    <property type="entry name" value="TRANSCRIPTIONAL REGULATOR, GNTR FAMILY"/>
    <property type="match status" value="1"/>
</dbReference>
<evidence type="ECO:0000313" key="5">
    <source>
        <dbReference type="EMBL" id="MXP20109.1"/>
    </source>
</evidence>
<protein>
    <submittedName>
        <fullName evidence="5">GntR family transcriptional regulator</fullName>
    </submittedName>
</protein>
<dbReference type="Proteomes" id="UP000475545">
    <property type="component" value="Unassembled WGS sequence"/>
</dbReference>
<name>A0A6L7GJJ9_9ACTN</name>
<evidence type="ECO:0000256" key="1">
    <source>
        <dbReference type="ARBA" id="ARBA00023015"/>
    </source>
</evidence>
<evidence type="ECO:0000313" key="6">
    <source>
        <dbReference type="Proteomes" id="UP000475545"/>
    </source>
</evidence>
<dbReference type="Pfam" id="PF00392">
    <property type="entry name" value="GntR"/>
    <property type="match status" value="1"/>
</dbReference>
<dbReference type="GO" id="GO:0003700">
    <property type="term" value="F:DNA-binding transcription factor activity"/>
    <property type="evidence" value="ECO:0007669"/>
    <property type="project" value="InterPro"/>
</dbReference>
<keyword evidence="2" id="KW-0238">DNA-binding</keyword>
<dbReference type="SMART" id="SM00895">
    <property type="entry name" value="FCD"/>
    <property type="match status" value="1"/>
</dbReference>
<dbReference type="InterPro" id="IPR000524">
    <property type="entry name" value="Tscrpt_reg_HTH_GntR"/>
</dbReference>
<evidence type="ECO:0000256" key="3">
    <source>
        <dbReference type="ARBA" id="ARBA00023163"/>
    </source>
</evidence>
<dbReference type="AlphaFoldDB" id="A0A6L7GJJ9"/>
<dbReference type="SUPFAM" id="SSF46785">
    <property type="entry name" value="Winged helix' DNA-binding domain"/>
    <property type="match status" value="1"/>
</dbReference>
<dbReference type="InterPro" id="IPR011711">
    <property type="entry name" value="GntR_C"/>
</dbReference>
<dbReference type="CDD" id="cd07377">
    <property type="entry name" value="WHTH_GntR"/>
    <property type="match status" value="1"/>
</dbReference>
<keyword evidence="1" id="KW-0805">Transcription regulation</keyword>
<dbReference type="InterPro" id="IPR036388">
    <property type="entry name" value="WH-like_DNA-bd_sf"/>
</dbReference>
<dbReference type="SMART" id="SM00345">
    <property type="entry name" value="HTH_GNTR"/>
    <property type="match status" value="1"/>
</dbReference>
<reference evidence="5 6" key="1">
    <citation type="submission" date="2019-11" db="EMBL/GenBank/DDBJ databases">
        <title>Gordonia sp. nov., a novel actinobacterium isolated from mangrove soil in Hainan.</title>
        <authorList>
            <person name="Huang X."/>
            <person name="Xie Y."/>
            <person name="Chu X."/>
            <person name="Xiao K."/>
        </authorList>
    </citation>
    <scope>NUCLEOTIDE SEQUENCE [LARGE SCALE GENOMIC DNA]</scope>
    <source>
        <strain evidence="5 6">HNM0687</strain>
    </source>
</reference>
<dbReference type="InterPro" id="IPR008920">
    <property type="entry name" value="TF_FadR/GntR_C"/>
</dbReference>
<dbReference type="InterPro" id="IPR036390">
    <property type="entry name" value="WH_DNA-bd_sf"/>
</dbReference>
<accession>A0A6L7GJJ9</accession>
<evidence type="ECO:0000259" key="4">
    <source>
        <dbReference type="PROSITE" id="PS50949"/>
    </source>
</evidence>
<comment type="caution">
    <text evidence="5">The sequence shown here is derived from an EMBL/GenBank/DDBJ whole genome shotgun (WGS) entry which is preliminary data.</text>
</comment>
<dbReference type="GO" id="GO:0043565">
    <property type="term" value="F:sequence-specific DNA binding"/>
    <property type="evidence" value="ECO:0007669"/>
    <property type="project" value="InterPro"/>
</dbReference>
<dbReference type="PANTHER" id="PTHR43537:SF41">
    <property type="entry name" value="TRANSCRIPTIONAL REGULATORY PROTEIN"/>
    <property type="match status" value="1"/>
</dbReference>
<dbReference type="EMBL" id="WMBR01000001">
    <property type="protein sequence ID" value="MXP20109.1"/>
    <property type="molecule type" value="Genomic_DNA"/>
</dbReference>
<dbReference type="RefSeq" id="WP_160900283.1">
    <property type="nucleotide sequence ID" value="NZ_CP102850.1"/>
</dbReference>
<keyword evidence="3" id="KW-0804">Transcription</keyword>
<organism evidence="5 6">
    <name type="scientific">Gordonia mangrovi</name>
    <dbReference type="NCBI Taxonomy" id="2665643"/>
    <lineage>
        <taxon>Bacteria</taxon>
        <taxon>Bacillati</taxon>
        <taxon>Actinomycetota</taxon>
        <taxon>Actinomycetes</taxon>
        <taxon>Mycobacteriales</taxon>
        <taxon>Gordoniaceae</taxon>
        <taxon>Gordonia</taxon>
    </lineage>
</organism>
<keyword evidence="6" id="KW-1185">Reference proteome</keyword>
<dbReference type="Pfam" id="PF07729">
    <property type="entry name" value="FCD"/>
    <property type="match status" value="1"/>
</dbReference>
<evidence type="ECO:0000256" key="2">
    <source>
        <dbReference type="ARBA" id="ARBA00023125"/>
    </source>
</evidence>
<dbReference type="InterPro" id="IPR000485">
    <property type="entry name" value="AsnC-type_HTH_dom"/>
</dbReference>
<dbReference type="Gene3D" id="1.20.120.530">
    <property type="entry name" value="GntR ligand-binding domain-like"/>
    <property type="match status" value="1"/>
</dbReference>
<dbReference type="SUPFAM" id="SSF48008">
    <property type="entry name" value="GntR ligand-binding domain-like"/>
    <property type="match status" value="1"/>
</dbReference>
<gene>
    <name evidence="5" type="ORF">GIY30_01830</name>
</gene>
<dbReference type="PRINTS" id="PR00033">
    <property type="entry name" value="HTHASNC"/>
</dbReference>
<feature type="domain" description="HTH gntR-type" evidence="4">
    <location>
        <begin position="17"/>
        <end position="84"/>
    </location>
</feature>
<dbReference type="Gene3D" id="1.10.10.10">
    <property type="entry name" value="Winged helix-like DNA-binding domain superfamily/Winged helix DNA-binding domain"/>
    <property type="match status" value="1"/>
</dbReference>